<proteinExistence type="predicted"/>
<keyword evidence="1" id="KW-0472">Membrane</keyword>
<reference evidence="2" key="2">
    <citation type="submission" date="2023-06" db="EMBL/GenBank/DDBJ databases">
        <authorList>
            <consortium name="Lawrence Berkeley National Laboratory"/>
            <person name="Haridas S."/>
            <person name="Hensen N."/>
            <person name="Bonometti L."/>
            <person name="Westerberg I."/>
            <person name="Brannstrom I.O."/>
            <person name="Guillou S."/>
            <person name="Cros-Aarteil S."/>
            <person name="Calhoun S."/>
            <person name="Kuo A."/>
            <person name="Mondo S."/>
            <person name="Pangilinan J."/>
            <person name="Riley R."/>
            <person name="LaButti K."/>
            <person name="Andreopoulos B."/>
            <person name="Lipzen A."/>
            <person name="Chen C."/>
            <person name="Yanf M."/>
            <person name="Daum C."/>
            <person name="Ng V."/>
            <person name="Clum A."/>
            <person name="Steindorff A."/>
            <person name="Ohm R."/>
            <person name="Martin F."/>
            <person name="Silar P."/>
            <person name="Natvig D."/>
            <person name="Lalanne C."/>
            <person name="Gautier V."/>
            <person name="Ament-velasquez S.L."/>
            <person name="Kruys A."/>
            <person name="Hutchinson M.I."/>
            <person name="Powell A.J."/>
            <person name="Barry K."/>
            <person name="Miller A.N."/>
            <person name="Grigoriev I.V."/>
            <person name="Debuchy R."/>
            <person name="Gladieux P."/>
            <person name="Thoren M.H."/>
            <person name="Johannesson H."/>
        </authorList>
    </citation>
    <scope>NUCLEOTIDE SEQUENCE</scope>
    <source>
        <strain evidence="2">CBS 232.78</strain>
    </source>
</reference>
<name>A0AAE0P428_9PEZI</name>
<reference evidence="2" key="1">
    <citation type="journal article" date="2023" name="Mol. Phylogenet. Evol.">
        <title>Genome-scale phylogeny and comparative genomics of the fungal order Sordariales.</title>
        <authorList>
            <person name="Hensen N."/>
            <person name="Bonometti L."/>
            <person name="Westerberg I."/>
            <person name="Brannstrom I.O."/>
            <person name="Guillou S."/>
            <person name="Cros-Aarteil S."/>
            <person name="Calhoun S."/>
            <person name="Haridas S."/>
            <person name="Kuo A."/>
            <person name="Mondo S."/>
            <person name="Pangilinan J."/>
            <person name="Riley R."/>
            <person name="LaButti K."/>
            <person name="Andreopoulos B."/>
            <person name="Lipzen A."/>
            <person name="Chen C."/>
            <person name="Yan M."/>
            <person name="Daum C."/>
            <person name="Ng V."/>
            <person name="Clum A."/>
            <person name="Steindorff A."/>
            <person name="Ohm R.A."/>
            <person name="Martin F."/>
            <person name="Silar P."/>
            <person name="Natvig D.O."/>
            <person name="Lalanne C."/>
            <person name="Gautier V."/>
            <person name="Ament-Velasquez S.L."/>
            <person name="Kruys A."/>
            <person name="Hutchinson M.I."/>
            <person name="Powell A.J."/>
            <person name="Barry K."/>
            <person name="Miller A.N."/>
            <person name="Grigoriev I.V."/>
            <person name="Debuchy R."/>
            <person name="Gladieux P."/>
            <person name="Hiltunen Thoren M."/>
            <person name="Johannesson H."/>
        </authorList>
    </citation>
    <scope>NUCLEOTIDE SEQUENCE</scope>
    <source>
        <strain evidence="2">CBS 232.78</strain>
    </source>
</reference>
<keyword evidence="1" id="KW-0812">Transmembrane</keyword>
<feature type="transmembrane region" description="Helical" evidence="1">
    <location>
        <begin position="131"/>
        <end position="153"/>
    </location>
</feature>
<feature type="transmembrane region" description="Helical" evidence="1">
    <location>
        <begin position="53"/>
        <end position="74"/>
    </location>
</feature>
<dbReference type="Proteomes" id="UP001285441">
    <property type="component" value="Unassembled WGS sequence"/>
</dbReference>
<organism evidence="2 3">
    <name type="scientific">Podospora didyma</name>
    <dbReference type="NCBI Taxonomy" id="330526"/>
    <lineage>
        <taxon>Eukaryota</taxon>
        <taxon>Fungi</taxon>
        <taxon>Dikarya</taxon>
        <taxon>Ascomycota</taxon>
        <taxon>Pezizomycotina</taxon>
        <taxon>Sordariomycetes</taxon>
        <taxon>Sordariomycetidae</taxon>
        <taxon>Sordariales</taxon>
        <taxon>Podosporaceae</taxon>
        <taxon>Podospora</taxon>
    </lineage>
</organism>
<keyword evidence="1" id="KW-1133">Transmembrane helix</keyword>
<gene>
    <name evidence="2" type="ORF">B0H63DRAFT_456693</name>
</gene>
<dbReference type="AlphaFoldDB" id="A0AAE0P428"/>
<keyword evidence="3" id="KW-1185">Reference proteome</keyword>
<evidence type="ECO:0000256" key="1">
    <source>
        <dbReference type="SAM" id="Phobius"/>
    </source>
</evidence>
<dbReference type="EMBL" id="JAULSW010000001">
    <property type="protein sequence ID" value="KAK3392837.1"/>
    <property type="molecule type" value="Genomic_DNA"/>
</dbReference>
<sequence length="176" mass="19938">MASLPNPGASKSGNTTDNVLPPQQHELIASRVVSNEVLEYWFREQGFHSRVNLRYLLMWQLARLVFILVPYILILQAEKRGGIPLCTIRCKIQLASVLFWLPLLLALALFVRHHVLLKARLLYCIKGQHILAFMSLAILSCNLYAVFQFNIVVGVTTPSTTPPWSNLTGLTREKIE</sequence>
<feature type="transmembrane region" description="Helical" evidence="1">
    <location>
        <begin position="94"/>
        <end position="111"/>
    </location>
</feature>
<evidence type="ECO:0000313" key="3">
    <source>
        <dbReference type="Proteomes" id="UP001285441"/>
    </source>
</evidence>
<evidence type="ECO:0000313" key="2">
    <source>
        <dbReference type="EMBL" id="KAK3392837.1"/>
    </source>
</evidence>
<accession>A0AAE0P428</accession>
<protein>
    <submittedName>
        <fullName evidence="2">Uncharacterized protein</fullName>
    </submittedName>
</protein>
<comment type="caution">
    <text evidence="2">The sequence shown here is derived from an EMBL/GenBank/DDBJ whole genome shotgun (WGS) entry which is preliminary data.</text>
</comment>